<evidence type="ECO:0000313" key="1">
    <source>
        <dbReference type="EMBL" id="KAH3828149.1"/>
    </source>
</evidence>
<dbReference type="AlphaFoldDB" id="A0A9D4H741"/>
<reference evidence="1" key="1">
    <citation type="journal article" date="2019" name="bioRxiv">
        <title>The Genome of the Zebra Mussel, Dreissena polymorpha: A Resource for Invasive Species Research.</title>
        <authorList>
            <person name="McCartney M.A."/>
            <person name="Auch B."/>
            <person name="Kono T."/>
            <person name="Mallez S."/>
            <person name="Zhang Y."/>
            <person name="Obille A."/>
            <person name="Becker A."/>
            <person name="Abrahante J.E."/>
            <person name="Garbe J."/>
            <person name="Badalamenti J.P."/>
            <person name="Herman A."/>
            <person name="Mangelson H."/>
            <person name="Liachko I."/>
            <person name="Sullivan S."/>
            <person name="Sone E.D."/>
            <person name="Koren S."/>
            <person name="Silverstein K.A.T."/>
            <person name="Beckman K.B."/>
            <person name="Gohl D.M."/>
        </authorList>
    </citation>
    <scope>NUCLEOTIDE SEQUENCE</scope>
    <source>
        <strain evidence="1">Duluth1</strain>
        <tissue evidence="1">Whole animal</tissue>
    </source>
</reference>
<sequence length="81" mass="8782">MITVVAGTIHLTLQMRLAAMANRDQCLTLSTPVAVDRKATIFGNRSVAKTKSKKLMVVLPTPDAVDLRRSILKLTCVVTTS</sequence>
<protein>
    <submittedName>
        <fullName evidence="1">Uncharacterized protein</fullName>
    </submittedName>
</protein>
<comment type="caution">
    <text evidence="1">The sequence shown here is derived from an EMBL/GenBank/DDBJ whole genome shotgun (WGS) entry which is preliminary data.</text>
</comment>
<accession>A0A9D4H741</accession>
<name>A0A9D4H741_DREPO</name>
<dbReference type="Proteomes" id="UP000828390">
    <property type="component" value="Unassembled WGS sequence"/>
</dbReference>
<evidence type="ECO:0000313" key="2">
    <source>
        <dbReference type="Proteomes" id="UP000828390"/>
    </source>
</evidence>
<keyword evidence="2" id="KW-1185">Reference proteome</keyword>
<organism evidence="1 2">
    <name type="scientific">Dreissena polymorpha</name>
    <name type="common">Zebra mussel</name>
    <name type="synonym">Mytilus polymorpha</name>
    <dbReference type="NCBI Taxonomy" id="45954"/>
    <lineage>
        <taxon>Eukaryota</taxon>
        <taxon>Metazoa</taxon>
        <taxon>Spiralia</taxon>
        <taxon>Lophotrochozoa</taxon>
        <taxon>Mollusca</taxon>
        <taxon>Bivalvia</taxon>
        <taxon>Autobranchia</taxon>
        <taxon>Heteroconchia</taxon>
        <taxon>Euheterodonta</taxon>
        <taxon>Imparidentia</taxon>
        <taxon>Neoheterodontei</taxon>
        <taxon>Myida</taxon>
        <taxon>Dreissenoidea</taxon>
        <taxon>Dreissenidae</taxon>
        <taxon>Dreissena</taxon>
    </lineage>
</organism>
<reference evidence="1" key="2">
    <citation type="submission" date="2020-11" db="EMBL/GenBank/DDBJ databases">
        <authorList>
            <person name="McCartney M.A."/>
            <person name="Auch B."/>
            <person name="Kono T."/>
            <person name="Mallez S."/>
            <person name="Becker A."/>
            <person name="Gohl D.M."/>
            <person name="Silverstein K.A.T."/>
            <person name="Koren S."/>
            <person name="Bechman K.B."/>
            <person name="Herman A."/>
            <person name="Abrahante J.E."/>
            <person name="Garbe J."/>
        </authorList>
    </citation>
    <scope>NUCLEOTIDE SEQUENCE</scope>
    <source>
        <strain evidence="1">Duluth1</strain>
        <tissue evidence="1">Whole animal</tissue>
    </source>
</reference>
<gene>
    <name evidence="1" type="ORF">DPMN_130101</name>
</gene>
<dbReference type="EMBL" id="JAIWYP010000005">
    <property type="protein sequence ID" value="KAH3828149.1"/>
    <property type="molecule type" value="Genomic_DNA"/>
</dbReference>
<proteinExistence type="predicted"/>